<dbReference type="GO" id="GO:0009640">
    <property type="term" value="P:photomorphogenesis"/>
    <property type="evidence" value="ECO:0007669"/>
    <property type="project" value="TreeGrafter"/>
</dbReference>
<dbReference type="InterPro" id="IPR051979">
    <property type="entry name" value="B-box_zinc_finger"/>
</dbReference>
<comment type="subcellular location">
    <subcellularLocation>
        <location evidence="1">Nucleus</location>
    </subcellularLocation>
</comment>
<feature type="compositionally biased region" description="Polar residues" evidence="10">
    <location>
        <begin position="127"/>
        <end position="152"/>
    </location>
</feature>
<evidence type="ECO:0000313" key="13">
    <source>
        <dbReference type="Proteomes" id="UP001153076"/>
    </source>
</evidence>
<dbReference type="CDD" id="cd19821">
    <property type="entry name" value="Bbox1_BBX-like"/>
    <property type="match status" value="2"/>
</dbReference>
<dbReference type="Gene3D" id="3.30.160.60">
    <property type="entry name" value="Classic Zinc Finger"/>
    <property type="match status" value="1"/>
</dbReference>
<evidence type="ECO:0000256" key="4">
    <source>
        <dbReference type="ARBA" id="ARBA00022771"/>
    </source>
</evidence>
<evidence type="ECO:0000256" key="5">
    <source>
        <dbReference type="ARBA" id="ARBA00022833"/>
    </source>
</evidence>
<organism evidence="12 13">
    <name type="scientific">Carnegiea gigantea</name>
    <dbReference type="NCBI Taxonomy" id="171969"/>
    <lineage>
        <taxon>Eukaryota</taxon>
        <taxon>Viridiplantae</taxon>
        <taxon>Streptophyta</taxon>
        <taxon>Embryophyta</taxon>
        <taxon>Tracheophyta</taxon>
        <taxon>Spermatophyta</taxon>
        <taxon>Magnoliopsida</taxon>
        <taxon>eudicotyledons</taxon>
        <taxon>Gunneridae</taxon>
        <taxon>Pentapetalae</taxon>
        <taxon>Caryophyllales</taxon>
        <taxon>Cactineae</taxon>
        <taxon>Cactaceae</taxon>
        <taxon>Cactoideae</taxon>
        <taxon>Echinocereeae</taxon>
        <taxon>Carnegiea</taxon>
    </lineage>
</organism>
<gene>
    <name evidence="12" type="ORF">Cgig2_005867</name>
</gene>
<dbReference type="EMBL" id="JAKOGI010000057">
    <property type="protein sequence ID" value="KAJ8446336.1"/>
    <property type="molecule type" value="Genomic_DNA"/>
</dbReference>
<evidence type="ECO:0000256" key="3">
    <source>
        <dbReference type="ARBA" id="ARBA00022737"/>
    </source>
</evidence>
<accession>A0A9Q1KKW8</accession>
<keyword evidence="7" id="KW-0804">Transcription</keyword>
<dbReference type="SMART" id="SM00336">
    <property type="entry name" value="BBOX"/>
    <property type="match status" value="2"/>
</dbReference>
<dbReference type="GO" id="GO:0000976">
    <property type="term" value="F:transcription cis-regulatory region binding"/>
    <property type="evidence" value="ECO:0007669"/>
    <property type="project" value="UniProtKB-ARBA"/>
</dbReference>
<dbReference type="Pfam" id="PF00643">
    <property type="entry name" value="zf-B_box"/>
    <property type="match status" value="2"/>
</dbReference>
<keyword evidence="3" id="KW-0677">Repeat</keyword>
<feature type="domain" description="B box-type" evidence="11">
    <location>
        <begin position="53"/>
        <end position="100"/>
    </location>
</feature>
<feature type="domain" description="B box-type" evidence="11">
    <location>
        <begin position="1"/>
        <end position="47"/>
    </location>
</feature>
<dbReference type="AlphaFoldDB" id="A0A9Q1KKW8"/>
<dbReference type="GO" id="GO:0006355">
    <property type="term" value="P:regulation of DNA-templated transcription"/>
    <property type="evidence" value="ECO:0007669"/>
    <property type="project" value="TreeGrafter"/>
</dbReference>
<dbReference type="FunFam" id="3.30.160.60:FF:000856">
    <property type="entry name" value="B-box zinc finger protein 21"/>
    <property type="match status" value="1"/>
</dbReference>
<feature type="region of interest" description="Disordered" evidence="10">
    <location>
        <begin position="122"/>
        <end position="152"/>
    </location>
</feature>
<dbReference type="Proteomes" id="UP001153076">
    <property type="component" value="Unassembled WGS sequence"/>
</dbReference>
<evidence type="ECO:0000313" key="12">
    <source>
        <dbReference type="EMBL" id="KAJ8446336.1"/>
    </source>
</evidence>
<dbReference type="GO" id="GO:0008270">
    <property type="term" value="F:zinc ion binding"/>
    <property type="evidence" value="ECO:0007669"/>
    <property type="project" value="UniProtKB-KW"/>
</dbReference>
<evidence type="ECO:0000256" key="10">
    <source>
        <dbReference type="SAM" id="MobiDB-lite"/>
    </source>
</evidence>
<evidence type="ECO:0000256" key="7">
    <source>
        <dbReference type="ARBA" id="ARBA00023163"/>
    </source>
</evidence>
<name>A0A9Q1KKW8_9CARY</name>
<evidence type="ECO:0000256" key="1">
    <source>
        <dbReference type="ARBA" id="ARBA00004123"/>
    </source>
</evidence>
<keyword evidence="4 9" id="KW-0863">Zinc-finger</keyword>
<protein>
    <recommendedName>
        <fullName evidence="11">B box-type domain-containing protein</fullName>
    </recommendedName>
</protein>
<dbReference type="InterPro" id="IPR000315">
    <property type="entry name" value="Znf_B-box"/>
</dbReference>
<keyword evidence="8" id="KW-0539">Nucleus</keyword>
<reference evidence="12" key="1">
    <citation type="submission" date="2022-04" db="EMBL/GenBank/DDBJ databases">
        <title>Carnegiea gigantea Genome sequencing and assembly v2.</title>
        <authorList>
            <person name="Copetti D."/>
            <person name="Sanderson M.J."/>
            <person name="Burquez A."/>
            <person name="Wojciechowski M.F."/>
        </authorList>
    </citation>
    <scope>NUCLEOTIDE SEQUENCE</scope>
    <source>
        <strain evidence="12">SGP5-SGP5p</strain>
        <tissue evidence="12">Aerial part</tissue>
    </source>
</reference>
<evidence type="ECO:0000256" key="8">
    <source>
        <dbReference type="ARBA" id="ARBA00023242"/>
    </source>
</evidence>
<dbReference type="PANTHER" id="PTHR31832:SF52">
    <property type="entry name" value="B-BOX ZINC FINGER PROTEIN 21"/>
    <property type="match status" value="1"/>
</dbReference>
<keyword evidence="6" id="KW-0805">Transcription regulation</keyword>
<evidence type="ECO:0000256" key="6">
    <source>
        <dbReference type="ARBA" id="ARBA00023015"/>
    </source>
</evidence>
<keyword evidence="13" id="KW-1185">Reference proteome</keyword>
<evidence type="ECO:0000256" key="2">
    <source>
        <dbReference type="ARBA" id="ARBA00022723"/>
    </source>
</evidence>
<dbReference type="InterPro" id="IPR049808">
    <property type="entry name" value="CONSTANS-like_Bbox1"/>
</dbReference>
<keyword evidence="2" id="KW-0479">Metal-binding</keyword>
<evidence type="ECO:0000256" key="9">
    <source>
        <dbReference type="PROSITE-ProRule" id="PRU00024"/>
    </source>
</evidence>
<dbReference type="PROSITE" id="PS50119">
    <property type="entry name" value="ZF_BBOX"/>
    <property type="match status" value="2"/>
</dbReference>
<dbReference type="PANTHER" id="PTHR31832">
    <property type="entry name" value="B-BOX ZINC FINGER PROTEIN 22"/>
    <property type="match status" value="1"/>
</dbReference>
<evidence type="ECO:0000259" key="11">
    <source>
        <dbReference type="PROSITE" id="PS50119"/>
    </source>
</evidence>
<comment type="caution">
    <text evidence="12">The sequence shown here is derived from an EMBL/GenBank/DDBJ whole genome shotgun (WGS) entry which is preliminary data.</text>
</comment>
<keyword evidence="5" id="KW-0862">Zinc</keyword>
<dbReference type="OrthoDB" id="153872at2759"/>
<proteinExistence type="predicted"/>
<dbReference type="GO" id="GO:0005634">
    <property type="term" value="C:nucleus"/>
    <property type="evidence" value="ECO:0007669"/>
    <property type="project" value="UniProtKB-SubCell"/>
</dbReference>
<sequence>MKIQCDVCNEKEAIIFCSADEAALCHGCDQGVHHANKLASKHHRFSLLHPPPSLAPLCDICKEKRALLFCQEDRAILCRDCELPLHTANEHTQKHNRFLLTGIKLSVGCDLGVSGCDPVPDFESSRKPTSQISSSKPINMNPGSNITANSGNDQFVSGGSGSAISDYLIEMLPGWHFQDFEDASFGFQSGNMNEVGEDVLSLWDADIGKKMSSSSSTNCSSIQSESLGIWVPEAPAAATMTTSVFGTSQPLLNSHNRSGLIQETSVINGFKMSKKWQKDDVFTVPQITHPVGSKRSRAFS</sequence>